<dbReference type="RefSeq" id="WP_010883545.1">
    <property type="nucleotide sequence ID" value="NZ_CP172581.1"/>
</dbReference>
<dbReference type="EC" id="2.5.1.75" evidence="10"/>
<dbReference type="PATRIC" id="fig|83558.13.peg.960"/>
<dbReference type="GO" id="GO:0052381">
    <property type="term" value="F:tRNA dimethylallyltransferase activity"/>
    <property type="evidence" value="ECO:0007669"/>
    <property type="project" value="UniProtKB-UniRule"/>
</dbReference>
<feature type="site" description="Interaction with substrate tRNA" evidence="10">
    <location>
        <position position="152"/>
    </location>
</feature>
<evidence type="ECO:0000313" key="22">
    <source>
        <dbReference type="EMBL" id="CRI52101.1"/>
    </source>
</evidence>
<dbReference type="EMBL" id="LN847227">
    <property type="protein sequence ID" value="CRI46419.1"/>
    <property type="molecule type" value="Genomic_DNA"/>
</dbReference>
<dbReference type="EMBL" id="LN847203">
    <property type="protein sequence ID" value="CRI44163.1"/>
    <property type="molecule type" value="Genomic_DNA"/>
</dbReference>
<comment type="caution">
    <text evidence="10">Lacks conserved residue(s) required for the propagation of feature annotation.</text>
</comment>
<dbReference type="EMBL" id="LN847246">
    <property type="protein sequence ID" value="CRI52101.1"/>
    <property type="molecule type" value="Genomic_DNA"/>
</dbReference>
<proteinExistence type="inferred from homology"/>
<dbReference type="EMBL" id="LN847240">
    <property type="protein sequence ID" value="CRI50971.1"/>
    <property type="molecule type" value="Genomic_DNA"/>
</dbReference>
<evidence type="ECO:0000313" key="20">
    <source>
        <dbReference type="EMBL" id="CRI49843.1"/>
    </source>
</evidence>
<evidence type="ECO:0000313" key="19">
    <source>
        <dbReference type="EMBL" id="CRI47566.1"/>
    </source>
</evidence>
<dbReference type="GO" id="GO:0005524">
    <property type="term" value="F:ATP binding"/>
    <property type="evidence" value="ECO:0007669"/>
    <property type="project" value="UniProtKB-UniRule"/>
</dbReference>
<accession>A0A0F7WR41</accession>
<dbReference type="EMBL" id="LN849050">
    <property type="protein sequence ID" value="CRI73594.1"/>
    <property type="molecule type" value="Genomic_DNA"/>
</dbReference>
<evidence type="ECO:0000313" key="23">
    <source>
        <dbReference type="EMBL" id="CRI53998.1"/>
    </source>
</evidence>
<dbReference type="SUPFAM" id="SSF52540">
    <property type="entry name" value="P-loop containing nucleoside triphosphate hydrolases"/>
    <property type="match status" value="1"/>
</dbReference>
<dbReference type="EMBL" id="LN847237">
    <property type="protein sequence ID" value="CRI47566.1"/>
    <property type="molecule type" value="Genomic_DNA"/>
</dbReference>
<evidence type="ECO:0000256" key="12">
    <source>
        <dbReference type="RuleBase" id="RU003784"/>
    </source>
</evidence>
<feature type="region of interest" description="Interaction with substrate tRNA" evidence="10">
    <location>
        <begin position="64"/>
        <end position="67"/>
    </location>
</feature>
<comment type="subunit">
    <text evidence="10">Monomer.</text>
</comment>
<dbReference type="SMR" id="A0A0F7WR41"/>
<dbReference type="PANTHER" id="PTHR11088">
    <property type="entry name" value="TRNA DIMETHYLALLYLTRANSFERASE"/>
    <property type="match status" value="1"/>
</dbReference>
<dbReference type="EMBL" id="LN846999">
    <property type="protein sequence ID" value="CRI38561.1"/>
    <property type="molecule type" value="Genomic_DNA"/>
</dbReference>
<dbReference type="InterPro" id="IPR018022">
    <property type="entry name" value="IPT"/>
</dbReference>
<comment type="similarity">
    <text evidence="3 10 13">Belongs to the IPP transferase family.</text>
</comment>
<evidence type="ECO:0000256" key="11">
    <source>
        <dbReference type="RuleBase" id="RU003783"/>
    </source>
</evidence>
<dbReference type="Gene3D" id="1.10.20.140">
    <property type="match status" value="1"/>
</dbReference>
<dbReference type="Gene3D" id="3.40.50.300">
    <property type="entry name" value="P-loop containing nucleotide triphosphate hydrolases"/>
    <property type="match status" value="1"/>
</dbReference>
<dbReference type="EMBL" id="LN847244">
    <property type="protein sequence ID" value="CRI49843.1"/>
    <property type="molecule type" value="Genomic_DNA"/>
</dbReference>
<feature type="binding site" evidence="10">
    <location>
        <begin position="39"/>
        <end position="46"/>
    </location>
    <ligand>
        <name>ATP</name>
        <dbReference type="ChEBI" id="CHEBI:30616"/>
    </ligand>
</feature>
<comment type="function">
    <text evidence="2 10 12">Catalyzes the transfer of a dimethylallyl group onto the adenine at position 37 in tRNAs that read codons beginning with uridine, leading to the formation of N6-(dimethylallyl)adenosine (i(6)A).</text>
</comment>
<evidence type="ECO:0000256" key="4">
    <source>
        <dbReference type="ARBA" id="ARBA00022679"/>
    </source>
</evidence>
<evidence type="ECO:0000256" key="9">
    <source>
        <dbReference type="ARBA" id="ARBA00049563"/>
    </source>
</evidence>
<reference evidence="16" key="1">
    <citation type="submission" date="2015-05" db="EMBL/GenBank/DDBJ databases">
        <authorList>
            <person name="Rattei Thomas"/>
        </authorList>
    </citation>
    <scope>NUCLEOTIDE SEQUENCE</scope>
    <source>
        <strain evidence="14">CV15</strain>
        <strain evidence="15">CWL029c</strain>
        <strain evidence="16">GiD</strain>
        <strain evidence="17">H12</strain>
        <strain evidence="18">MUL2216</strain>
        <strain evidence="19">Panola</strain>
        <strain evidence="21">PB1</strain>
        <strain evidence="20">U1271</strain>
        <strain evidence="22">UZG1</strain>
        <strain evidence="23">Wien2</strain>
        <strain evidence="24">YK41</strain>
    </source>
</reference>
<evidence type="ECO:0000313" key="24">
    <source>
        <dbReference type="EMBL" id="CRI73594.1"/>
    </source>
</evidence>
<evidence type="ECO:0000313" key="14">
    <source>
        <dbReference type="EMBL" id="CRI38561.1"/>
    </source>
</evidence>
<evidence type="ECO:0000313" key="17">
    <source>
        <dbReference type="EMBL" id="CRI44163.1"/>
    </source>
</evidence>
<evidence type="ECO:0000256" key="3">
    <source>
        <dbReference type="ARBA" id="ARBA00005842"/>
    </source>
</evidence>
<dbReference type="EMBL" id="LN847008">
    <property type="protein sequence ID" value="CRI41951.1"/>
    <property type="molecule type" value="Genomic_DNA"/>
</dbReference>
<keyword evidence="5 10" id="KW-0819">tRNA processing</keyword>
<evidence type="ECO:0000256" key="2">
    <source>
        <dbReference type="ARBA" id="ARBA00003213"/>
    </source>
</evidence>
<dbReference type="EMBL" id="LN847006">
    <property type="protein sequence ID" value="CRI40823.1"/>
    <property type="molecule type" value="Genomic_DNA"/>
</dbReference>
<evidence type="ECO:0000256" key="1">
    <source>
        <dbReference type="ARBA" id="ARBA00001946"/>
    </source>
</evidence>
<gene>
    <name evidence="10" type="primary">miaA</name>
    <name evidence="14" type="ORF">BN1224_CV15_C_03940</name>
    <name evidence="16" type="ORF">BN1224_GiD_A_09520</name>
    <name evidence="17" type="ORF">BN1224_H12_EY_00470</name>
    <name evidence="18" type="ORF">BN1224_MUL2216_F_04740</name>
    <name evidence="19" type="ORF">BN1224_Panola_L_00700</name>
    <name evidence="21" type="ORF">BN1224_PB1_B_09400</name>
    <name evidence="20" type="ORF">BN1224_U1271_C_07830</name>
    <name evidence="22" type="ORF">BN1224_UZG1_B_02500</name>
    <name evidence="23" type="ORF">BN1224_Wien2_H_01680</name>
    <name evidence="24" type="ORF">BN1224_YK41_BY_00470</name>
    <name evidence="15" type="ORF">CWL029c_F_00700</name>
</gene>
<evidence type="ECO:0000313" key="16">
    <source>
        <dbReference type="EMBL" id="CRI41951.1"/>
    </source>
</evidence>
<evidence type="ECO:0000313" key="18">
    <source>
        <dbReference type="EMBL" id="CRI46419.1"/>
    </source>
</evidence>
<dbReference type="OrthoDB" id="9776390at2"/>
<feature type="binding site" evidence="10">
    <location>
        <begin position="41"/>
        <end position="46"/>
    </location>
    <ligand>
        <name>substrate</name>
    </ligand>
</feature>
<dbReference type="EMBL" id="LN847255">
    <property type="protein sequence ID" value="CRI53998.1"/>
    <property type="molecule type" value="Genomic_DNA"/>
</dbReference>
<dbReference type="InterPro" id="IPR027417">
    <property type="entry name" value="P-loop_NTPase"/>
</dbReference>
<comment type="cofactor">
    <cofactor evidence="1 10">
        <name>Mg(2+)</name>
        <dbReference type="ChEBI" id="CHEBI:18420"/>
    </cofactor>
</comment>
<dbReference type="GeneID" id="45050966"/>
<comment type="catalytic activity">
    <reaction evidence="9 10 11">
        <text>adenosine(37) in tRNA + dimethylallyl diphosphate = N(6)-dimethylallyladenosine(37) in tRNA + diphosphate</text>
        <dbReference type="Rhea" id="RHEA:26482"/>
        <dbReference type="Rhea" id="RHEA-COMP:10162"/>
        <dbReference type="Rhea" id="RHEA-COMP:10375"/>
        <dbReference type="ChEBI" id="CHEBI:33019"/>
        <dbReference type="ChEBI" id="CHEBI:57623"/>
        <dbReference type="ChEBI" id="CHEBI:74411"/>
        <dbReference type="ChEBI" id="CHEBI:74415"/>
        <dbReference type="EC" id="2.5.1.75"/>
    </reaction>
</comment>
<organism evidence="16">
    <name type="scientific">Chlamydia pneumoniae</name>
    <name type="common">Chlamydophila pneumoniae</name>
    <dbReference type="NCBI Taxonomy" id="83558"/>
    <lineage>
        <taxon>Bacteria</taxon>
        <taxon>Pseudomonadati</taxon>
        <taxon>Chlamydiota</taxon>
        <taxon>Chlamydiia</taxon>
        <taxon>Chlamydiales</taxon>
        <taxon>Chlamydiaceae</taxon>
        <taxon>Chlamydia/Chlamydophila group</taxon>
        <taxon>Chlamydia</taxon>
    </lineage>
</organism>
<sequence>MLPFEFEFNTTSSPECDVCLDPQKLFVKLFKRTIVLLSGPTGSGKTDVSLALAPMIDGEIVSVDSMQVYQGMDIGTAKVSLKARQEIPHHLIDIRHVQEPFNVVDFYYEAIQACQNILSRNKVPILVGGSGFYFHAFLSGPPKGPAADPQIREQLEAIAEEHGVSALYEDLLLKDPEYAQTITKNDKNKIIRGLEIIQLTGKKVSDHEWDIVPKASREYCCRAWFLSPETEFLKNNIQMRCEAMLQEGLLEEVRGLLNQGIRENPSAFKAIGYREWIEFLDNGEKLEEYEETKRKFVSNSWHYTKKQKTWFKRYSIFRELPTLGLSSDAIAQKIAKDYLLYS</sequence>
<keyword evidence="6 10" id="KW-0547">Nucleotide-binding</keyword>
<protein>
    <recommendedName>
        <fullName evidence="10">tRNA dimethylallyltransferase</fullName>
        <ecNumber evidence="10">2.5.1.75</ecNumber>
    </recommendedName>
    <alternativeName>
        <fullName evidence="10">Dimethylallyl diphosphate:tRNA dimethylallyltransferase</fullName>
        <shortName evidence="10">DMAPP:tRNA dimethylallyltransferase</shortName>
        <shortName evidence="10">DMATase</shortName>
    </alternativeName>
    <alternativeName>
        <fullName evidence="10">Isopentenyl-diphosphate:tRNA isopentenyltransferase</fullName>
        <shortName evidence="10">IPP transferase</shortName>
        <shortName evidence="10">IPPT</shortName>
        <shortName evidence="10">IPTase</shortName>
    </alternativeName>
</protein>
<name>A0A0F7WR41_CHLPN</name>
<evidence type="ECO:0000256" key="5">
    <source>
        <dbReference type="ARBA" id="ARBA00022694"/>
    </source>
</evidence>
<dbReference type="PANTHER" id="PTHR11088:SF60">
    <property type="entry name" value="TRNA DIMETHYLALLYLTRANSFERASE"/>
    <property type="match status" value="1"/>
</dbReference>
<dbReference type="Pfam" id="PF01715">
    <property type="entry name" value="IPPT"/>
    <property type="match status" value="1"/>
</dbReference>
<evidence type="ECO:0000313" key="21">
    <source>
        <dbReference type="EMBL" id="CRI50971.1"/>
    </source>
</evidence>
<evidence type="ECO:0000313" key="15">
    <source>
        <dbReference type="EMBL" id="CRI40823.1"/>
    </source>
</evidence>
<keyword evidence="7 10" id="KW-0067">ATP-binding</keyword>
<dbReference type="HAMAP" id="MF_00185">
    <property type="entry name" value="IPP_trans"/>
    <property type="match status" value="1"/>
</dbReference>
<dbReference type="NCBIfam" id="TIGR00174">
    <property type="entry name" value="miaA"/>
    <property type="match status" value="1"/>
</dbReference>
<evidence type="ECO:0000256" key="7">
    <source>
        <dbReference type="ARBA" id="ARBA00022840"/>
    </source>
</evidence>
<dbReference type="GO" id="GO:0006400">
    <property type="term" value="P:tRNA modification"/>
    <property type="evidence" value="ECO:0007669"/>
    <property type="project" value="TreeGrafter"/>
</dbReference>
<evidence type="ECO:0000256" key="6">
    <source>
        <dbReference type="ARBA" id="ARBA00022741"/>
    </source>
</evidence>
<keyword evidence="8 10" id="KW-0460">Magnesium</keyword>
<evidence type="ECO:0000256" key="8">
    <source>
        <dbReference type="ARBA" id="ARBA00022842"/>
    </source>
</evidence>
<evidence type="ECO:0000256" key="10">
    <source>
        <dbReference type="HAMAP-Rule" id="MF_00185"/>
    </source>
</evidence>
<dbReference type="InterPro" id="IPR039657">
    <property type="entry name" value="Dimethylallyltransferase"/>
</dbReference>
<feature type="site" description="Interaction with substrate tRNA" evidence="10">
    <location>
        <position position="130"/>
    </location>
</feature>
<evidence type="ECO:0000256" key="13">
    <source>
        <dbReference type="RuleBase" id="RU003785"/>
    </source>
</evidence>
<keyword evidence="4 10" id="KW-0808">Transferase</keyword>
<dbReference type="AlphaFoldDB" id="A0A0F7WR41"/>